<gene>
    <name evidence="9" type="ORF">BU26DRAFT_117012</name>
</gene>
<evidence type="ECO:0000259" key="8">
    <source>
        <dbReference type="Pfam" id="PF20684"/>
    </source>
</evidence>
<dbReference type="Proteomes" id="UP000800094">
    <property type="component" value="Unassembled WGS sequence"/>
</dbReference>
<dbReference type="EMBL" id="ML987205">
    <property type="protein sequence ID" value="KAF2243379.1"/>
    <property type="molecule type" value="Genomic_DNA"/>
</dbReference>
<feature type="transmembrane region" description="Helical" evidence="7">
    <location>
        <begin position="134"/>
        <end position="159"/>
    </location>
</feature>
<proteinExistence type="inferred from homology"/>
<evidence type="ECO:0000313" key="9">
    <source>
        <dbReference type="EMBL" id="KAF2243379.1"/>
    </source>
</evidence>
<evidence type="ECO:0000256" key="3">
    <source>
        <dbReference type="ARBA" id="ARBA00022989"/>
    </source>
</evidence>
<sequence>MSPAVVPPSPAATVAAGVTLPLVSGALVVLRFYSKRVQRLDLFVEDWLTIPAFLLASGMGVGLVYGVARKALAYPAPQPADPKNLPNFTAPEITINRQLEYAILMMQIPAITCAKLGFLFLYKRVFCTGVENRVKYGLWFTILLCTAWGISFFVSFLFICGTHPSALWGTLLAFKQHCQHILDWNFWMSISDFILDVIIFLIPMPLLWGLHMSTTRKLAVLTVFMFGAVTLAASITRMVIFVRAVQSLKTTYKSKAKGSDNLTITAGLYWTTFECGMALIAVCLPSIYSLLKKTLHEQFGFQTTHSKGNHGLSGKFSNTTYPRKGRTHGSDSDMIPLEAPVITTDIEIHFGDKARSEASHRELRPW</sequence>
<feature type="transmembrane region" description="Helical" evidence="7">
    <location>
        <begin position="12"/>
        <end position="34"/>
    </location>
</feature>
<organism evidence="9 10">
    <name type="scientific">Trematosphaeria pertusa</name>
    <dbReference type="NCBI Taxonomy" id="390896"/>
    <lineage>
        <taxon>Eukaryota</taxon>
        <taxon>Fungi</taxon>
        <taxon>Dikarya</taxon>
        <taxon>Ascomycota</taxon>
        <taxon>Pezizomycotina</taxon>
        <taxon>Dothideomycetes</taxon>
        <taxon>Pleosporomycetidae</taxon>
        <taxon>Pleosporales</taxon>
        <taxon>Massarineae</taxon>
        <taxon>Trematosphaeriaceae</taxon>
        <taxon>Trematosphaeria</taxon>
    </lineage>
</organism>
<dbReference type="OrthoDB" id="5393606at2759"/>
<feature type="transmembrane region" description="Helical" evidence="7">
    <location>
        <begin position="218"/>
        <end position="240"/>
    </location>
</feature>
<dbReference type="InterPro" id="IPR049326">
    <property type="entry name" value="Rhodopsin_dom_fungi"/>
</dbReference>
<protein>
    <recommendedName>
        <fullName evidence="8">Rhodopsin domain-containing protein</fullName>
    </recommendedName>
</protein>
<feature type="domain" description="Rhodopsin" evidence="8">
    <location>
        <begin position="30"/>
        <end position="293"/>
    </location>
</feature>
<name>A0A6A6HZP6_9PLEO</name>
<evidence type="ECO:0000256" key="5">
    <source>
        <dbReference type="ARBA" id="ARBA00038359"/>
    </source>
</evidence>
<feature type="transmembrane region" description="Helical" evidence="7">
    <location>
        <begin position="46"/>
        <end position="68"/>
    </location>
</feature>
<keyword evidence="2 7" id="KW-0812">Transmembrane</keyword>
<evidence type="ECO:0000313" key="10">
    <source>
        <dbReference type="Proteomes" id="UP000800094"/>
    </source>
</evidence>
<feature type="transmembrane region" description="Helical" evidence="7">
    <location>
        <begin position="268"/>
        <end position="291"/>
    </location>
</feature>
<evidence type="ECO:0000256" key="1">
    <source>
        <dbReference type="ARBA" id="ARBA00004141"/>
    </source>
</evidence>
<evidence type="ECO:0000256" key="4">
    <source>
        <dbReference type="ARBA" id="ARBA00023136"/>
    </source>
</evidence>
<feature type="region of interest" description="Disordered" evidence="6">
    <location>
        <begin position="310"/>
        <end position="334"/>
    </location>
</feature>
<dbReference type="InterPro" id="IPR052337">
    <property type="entry name" value="SAT4-like"/>
</dbReference>
<dbReference type="Pfam" id="PF20684">
    <property type="entry name" value="Fung_rhodopsin"/>
    <property type="match status" value="1"/>
</dbReference>
<keyword evidence="10" id="KW-1185">Reference proteome</keyword>
<comment type="similarity">
    <text evidence="5">Belongs to the SAT4 family.</text>
</comment>
<dbReference type="GeneID" id="54572795"/>
<feature type="transmembrane region" description="Helical" evidence="7">
    <location>
        <begin position="193"/>
        <end position="211"/>
    </location>
</feature>
<dbReference type="GO" id="GO:0016020">
    <property type="term" value="C:membrane"/>
    <property type="evidence" value="ECO:0007669"/>
    <property type="project" value="UniProtKB-SubCell"/>
</dbReference>
<evidence type="ECO:0000256" key="2">
    <source>
        <dbReference type="ARBA" id="ARBA00022692"/>
    </source>
</evidence>
<keyword evidence="4 7" id="KW-0472">Membrane</keyword>
<evidence type="ECO:0000256" key="7">
    <source>
        <dbReference type="SAM" id="Phobius"/>
    </source>
</evidence>
<dbReference type="RefSeq" id="XP_033678383.1">
    <property type="nucleotide sequence ID" value="XM_033819465.1"/>
</dbReference>
<reference evidence="9" key="1">
    <citation type="journal article" date="2020" name="Stud. Mycol.">
        <title>101 Dothideomycetes genomes: a test case for predicting lifestyles and emergence of pathogens.</title>
        <authorList>
            <person name="Haridas S."/>
            <person name="Albert R."/>
            <person name="Binder M."/>
            <person name="Bloem J."/>
            <person name="Labutti K."/>
            <person name="Salamov A."/>
            <person name="Andreopoulos B."/>
            <person name="Baker S."/>
            <person name="Barry K."/>
            <person name="Bills G."/>
            <person name="Bluhm B."/>
            <person name="Cannon C."/>
            <person name="Castanera R."/>
            <person name="Culley D."/>
            <person name="Daum C."/>
            <person name="Ezra D."/>
            <person name="Gonzalez J."/>
            <person name="Henrissat B."/>
            <person name="Kuo A."/>
            <person name="Liang C."/>
            <person name="Lipzen A."/>
            <person name="Lutzoni F."/>
            <person name="Magnuson J."/>
            <person name="Mondo S."/>
            <person name="Nolan M."/>
            <person name="Ohm R."/>
            <person name="Pangilinan J."/>
            <person name="Park H.-J."/>
            <person name="Ramirez L."/>
            <person name="Alfaro M."/>
            <person name="Sun H."/>
            <person name="Tritt A."/>
            <person name="Yoshinaga Y."/>
            <person name="Zwiers L.-H."/>
            <person name="Turgeon B."/>
            <person name="Goodwin S."/>
            <person name="Spatafora J."/>
            <person name="Crous P."/>
            <person name="Grigoriev I."/>
        </authorList>
    </citation>
    <scope>NUCLEOTIDE SEQUENCE</scope>
    <source>
        <strain evidence="9">CBS 122368</strain>
    </source>
</reference>
<comment type="subcellular location">
    <subcellularLocation>
        <location evidence="1">Membrane</location>
        <topology evidence="1">Multi-pass membrane protein</topology>
    </subcellularLocation>
</comment>
<dbReference type="PANTHER" id="PTHR33048:SF157">
    <property type="entry name" value="INTEGRAL MEMBRANE PROTEIN"/>
    <property type="match status" value="1"/>
</dbReference>
<dbReference type="PANTHER" id="PTHR33048">
    <property type="entry name" value="PTH11-LIKE INTEGRAL MEMBRANE PROTEIN (AFU_ORTHOLOGUE AFUA_5G11245)"/>
    <property type="match status" value="1"/>
</dbReference>
<accession>A0A6A6HZP6</accession>
<keyword evidence="3 7" id="KW-1133">Transmembrane helix</keyword>
<dbReference type="AlphaFoldDB" id="A0A6A6HZP6"/>
<feature type="transmembrane region" description="Helical" evidence="7">
    <location>
        <begin position="101"/>
        <end position="122"/>
    </location>
</feature>
<evidence type="ECO:0000256" key="6">
    <source>
        <dbReference type="SAM" id="MobiDB-lite"/>
    </source>
</evidence>